<name>A0ABP0TXG7_9BRYO</name>
<comment type="subcellular location">
    <subcellularLocation>
        <location evidence="1">Membrane</location>
        <topology evidence="1">Multi-pass membrane protein</topology>
    </subcellularLocation>
</comment>
<feature type="transmembrane region" description="Helical" evidence="6">
    <location>
        <begin position="219"/>
        <end position="243"/>
    </location>
</feature>
<keyword evidence="3 6" id="KW-0812">Transmembrane</keyword>
<evidence type="ECO:0000313" key="7">
    <source>
        <dbReference type="EMBL" id="CAK9207605.1"/>
    </source>
</evidence>
<keyword evidence="4 6" id="KW-1133">Transmembrane helix</keyword>
<dbReference type="Gene3D" id="1.20.120.1630">
    <property type="match status" value="1"/>
</dbReference>
<dbReference type="Proteomes" id="UP001497512">
    <property type="component" value="Chromosome 16"/>
</dbReference>
<protein>
    <recommendedName>
        <fullName evidence="9">Delta(14)-sterol reductase</fullName>
    </recommendedName>
</protein>
<feature type="transmembrane region" description="Helical" evidence="6">
    <location>
        <begin position="249"/>
        <end position="268"/>
    </location>
</feature>
<keyword evidence="8" id="KW-1185">Reference proteome</keyword>
<dbReference type="EMBL" id="OZ019908">
    <property type="protein sequence ID" value="CAK9207605.1"/>
    <property type="molecule type" value="Genomic_DNA"/>
</dbReference>
<evidence type="ECO:0000256" key="2">
    <source>
        <dbReference type="ARBA" id="ARBA00005402"/>
    </source>
</evidence>
<evidence type="ECO:0000256" key="1">
    <source>
        <dbReference type="ARBA" id="ARBA00004141"/>
    </source>
</evidence>
<feature type="transmembrane region" description="Helical" evidence="6">
    <location>
        <begin position="94"/>
        <end position="114"/>
    </location>
</feature>
<evidence type="ECO:0000313" key="8">
    <source>
        <dbReference type="Proteomes" id="UP001497512"/>
    </source>
</evidence>
<evidence type="ECO:0000256" key="4">
    <source>
        <dbReference type="ARBA" id="ARBA00022989"/>
    </source>
</evidence>
<gene>
    <name evidence="7" type="ORF">CSSPTR1EN2_LOCUS8890</name>
</gene>
<dbReference type="PANTHER" id="PTHR21257">
    <property type="entry name" value="DELTA(14)-STEROL REDUCTASE"/>
    <property type="match status" value="1"/>
</dbReference>
<reference evidence="7" key="1">
    <citation type="submission" date="2024-02" db="EMBL/GenBank/DDBJ databases">
        <authorList>
            <consortium name="ELIXIR-Norway"/>
            <consortium name="Elixir Norway"/>
        </authorList>
    </citation>
    <scope>NUCLEOTIDE SEQUENCE</scope>
</reference>
<evidence type="ECO:0000256" key="3">
    <source>
        <dbReference type="ARBA" id="ARBA00022692"/>
    </source>
</evidence>
<feature type="transmembrane region" description="Helical" evidence="6">
    <location>
        <begin position="29"/>
        <end position="53"/>
    </location>
</feature>
<feature type="transmembrane region" description="Helical" evidence="6">
    <location>
        <begin position="65"/>
        <end position="82"/>
    </location>
</feature>
<comment type="similarity">
    <text evidence="2">Belongs to the ERG4/ERG24 family.</text>
</comment>
<organism evidence="7 8">
    <name type="scientific">Sphagnum troendelagicum</name>
    <dbReference type="NCBI Taxonomy" id="128251"/>
    <lineage>
        <taxon>Eukaryota</taxon>
        <taxon>Viridiplantae</taxon>
        <taxon>Streptophyta</taxon>
        <taxon>Embryophyta</taxon>
        <taxon>Bryophyta</taxon>
        <taxon>Sphagnophytina</taxon>
        <taxon>Sphagnopsida</taxon>
        <taxon>Sphagnales</taxon>
        <taxon>Sphagnaceae</taxon>
        <taxon>Sphagnum</taxon>
    </lineage>
</organism>
<sequence length="379" mass="42334">MEEWTAKLRSSVEACPLLGPPSISMLEVLVGYLGVVALLGVVLPGPSIAGAALEDKSRLTYKCNGLASLVVLIAGLGVGIRTGHILPTVVAENGGQLCSTTLAFCLVMSVFVYLKGCLSQSKTASLRSHVTGNILHDWWFGVQLNPDFLGLDLKFFWIRTGMLGWFLINLSVAAKQFQNQGSLSLSMALYQAFSAIYVLDYFWHEEAMTSTWDIIAEKFGFMLIFGDVVFIPFTFSIQGWWLLSHSVKISKIAAALNLCIFLFGFAIFRGANKQKHKFKQDSKVVIWGQTAKVIGGRLLASGYWGVARHCNYLGDILVAFSFSLPCGMSSPVPYFYPAYLFTLLIWRERRDEARCCEKYREVWQEYCKAVPWRIFPGIY</sequence>
<dbReference type="InterPro" id="IPR001171">
    <property type="entry name" value="ERG24_DHCR-like"/>
</dbReference>
<evidence type="ECO:0008006" key="9">
    <source>
        <dbReference type="Google" id="ProtNLM"/>
    </source>
</evidence>
<dbReference type="Pfam" id="PF01222">
    <property type="entry name" value="ERG4_ERG24"/>
    <property type="match status" value="1"/>
</dbReference>
<evidence type="ECO:0000256" key="5">
    <source>
        <dbReference type="ARBA" id="ARBA00023136"/>
    </source>
</evidence>
<proteinExistence type="inferred from homology"/>
<keyword evidence="5 6" id="KW-0472">Membrane</keyword>
<dbReference type="PANTHER" id="PTHR21257:SF52">
    <property type="entry name" value="DELTA(14)-STEROL REDUCTASE TM7SF2"/>
    <property type="match status" value="1"/>
</dbReference>
<accession>A0ABP0TXG7</accession>
<evidence type="ECO:0000256" key="6">
    <source>
        <dbReference type="SAM" id="Phobius"/>
    </source>
</evidence>